<dbReference type="Gene3D" id="3.30.70.100">
    <property type="match status" value="1"/>
</dbReference>
<accession>A0A1Q9A7G3</accession>
<dbReference type="GO" id="GO:0016491">
    <property type="term" value="F:oxidoreductase activity"/>
    <property type="evidence" value="ECO:0007669"/>
    <property type="project" value="InterPro"/>
</dbReference>
<evidence type="ECO:0000313" key="4">
    <source>
        <dbReference type="Proteomes" id="UP000185598"/>
    </source>
</evidence>
<comment type="caution">
    <text evidence="3">The sequence shown here is derived from an EMBL/GenBank/DDBJ whole genome shotgun (WGS) entry which is preliminary data.</text>
</comment>
<organism evidence="3 4">
    <name type="scientific">Allorhizobium taibaishanense</name>
    <dbReference type="NCBI Taxonomy" id="887144"/>
    <lineage>
        <taxon>Bacteria</taxon>
        <taxon>Pseudomonadati</taxon>
        <taxon>Pseudomonadota</taxon>
        <taxon>Alphaproteobacteria</taxon>
        <taxon>Hyphomicrobiales</taxon>
        <taxon>Rhizobiaceae</taxon>
        <taxon>Rhizobium/Agrobacterium group</taxon>
        <taxon>Allorhizobium</taxon>
    </lineage>
</organism>
<name>A0A1Q9A7G3_9HYPH</name>
<reference evidence="3 4" key="1">
    <citation type="submission" date="2016-09" db="EMBL/GenBank/DDBJ databases">
        <title>Rhizobium oryziradicis sp. nov., isolated from the root of rice.</title>
        <authorList>
            <person name="Zhao J."/>
            <person name="Zhang X."/>
        </authorList>
    </citation>
    <scope>NUCLEOTIDE SEQUENCE [LARGE SCALE GENOMIC DNA]</scope>
    <source>
        <strain evidence="3 4">14971</strain>
    </source>
</reference>
<feature type="domain" description="EthD" evidence="1">
    <location>
        <begin position="12"/>
        <end position="101"/>
    </location>
</feature>
<dbReference type="EMBL" id="JACIED010000003">
    <property type="protein sequence ID" value="MBB4008283.1"/>
    <property type="molecule type" value="Genomic_DNA"/>
</dbReference>
<proteinExistence type="predicted"/>
<dbReference type="InterPro" id="IPR011008">
    <property type="entry name" value="Dimeric_a/b-barrel"/>
</dbReference>
<dbReference type="OrthoDB" id="2613214at2"/>
<dbReference type="Pfam" id="PF07110">
    <property type="entry name" value="EthD"/>
    <property type="match status" value="1"/>
</dbReference>
<dbReference type="InterPro" id="IPR009799">
    <property type="entry name" value="EthD_dom"/>
</dbReference>
<evidence type="ECO:0000259" key="1">
    <source>
        <dbReference type="Pfam" id="PF07110"/>
    </source>
</evidence>
<reference evidence="2 5" key="2">
    <citation type="submission" date="2020-08" db="EMBL/GenBank/DDBJ databases">
        <title>Genomic Encyclopedia of Type Strains, Phase IV (KMG-IV): sequencing the most valuable type-strain genomes for metagenomic binning, comparative biology and taxonomic classification.</title>
        <authorList>
            <person name="Goeker M."/>
        </authorList>
    </citation>
    <scope>NUCLEOTIDE SEQUENCE [LARGE SCALE GENOMIC DNA]</scope>
    <source>
        <strain evidence="2 5">DSM 100021</strain>
    </source>
</reference>
<protein>
    <recommendedName>
        <fullName evidence="1">EthD domain-containing protein</fullName>
    </recommendedName>
</protein>
<keyword evidence="4" id="KW-1185">Reference proteome</keyword>
<sequence>MIKFFFVVRRAPGLTRKAALDHYRDVHGPMVVLPPADAGPMPAYYVQNHVIDGAYPEYNGVHTIERDLVTELHFESLAAMQAAVTTPYYLANLRPDEPRFVHDPSVARLNVSPRVILAGSRTTHKLFVLVSRSETTDEQGWSAILHQMSEAIQSWHGIAALTENQVAMPPVGERFVDCVFEAWFTDADASMAAASRAYQLFDATGVERAKSIVLVAEEITQERLQELAASNGNGGGGS</sequence>
<dbReference type="EMBL" id="MKIN01000021">
    <property type="protein sequence ID" value="OLP50521.1"/>
    <property type="molecule type" value="Genomic_DNA"/>
</dbReference>
<gene>
    <name evidence="3" type="ORF">BJF91_14690</name>
    <name evidence="2" type="ORF">GGQ71_002563</name>
</gene>
<dbReference type="Proteomes" id="UP000544107">
    <property type="component" value="Unassembled WGS sequence"/>
</dbReference>
<evidence type="ECO:0000313" key="5">
    <source>
        <dbReference type="Proteomes" id="UP000544107"/>
    </source>
</evidence>
<evidence type="ECO:0000313" key="2">
    <source>
        <dbReference type="EMBL" id="MBB4008283.1"/>
    </source>
</evidence>
<dbReference type="AlphaFoldDB" id="A0A1Q9A7G3"/>
<evidence type="ECO:0000313" key="3">
    <source>
        <dbReference type="EMBL" id="OLP50521.1"/>
    </source>
</evidence>
<dbReference type="RefSeq" id="WP_075614412.1">
    <property type="nucleotide sequence ID" value="NZ_JACIED010000003.1"/>
</dbReference>
<dbReference type="Proteomes" id="UP000185598">
    <property type="component" value="Unassembled WGS sequence"/>
</dbReference>
<dbReference type="SUPFAM" id="SSF54909">
    <property type="entry name" value="Dimeric alpha+beta barrel"/>
    <property type="match status" value="1"/>
</dbReference>